<evidence type="ECO:0000313" key="1">
    <source>
        <dbReference type="EMBL" id="KFB40268.1"/>
    </source>
</evidence>
<accession>A0A084VQM4</accession>
<keyword evidence="3" id="KW-1185">Reference proteome</keyword>
<dbReference type="EMBL" id="KE525006">
    <property type="protein sequence ID" value="KFB40268.1"/>
    <property type="molecule type" value="Genomic_DNA"/>
</dbReference>
<reference evidence="1 3" key="1">
    <citation type="journal article" date="2014" name="BMC Genomics">
        <title>Genome sequence of Anopheles sinensis provides insight into genetics basis of mosquito competence for malaria parasites.</title>
        <authorList>
            <person name="Zhou D."/>
            <person name="Zhang D."/>
            <person name="Ding G."/>
            <person name="Shi L."/>
            <person name="Hou Q."/>
            <person name="Ye Y."/>
            <person name="Xu Y."/>
            <person name="Zhou H."/>
            <person name="Xiong C."/>
            <person name="Li S."/>
            <person name="Yu J."/>
            <person name="Hong S."/>
            <person name="Yu X."/>
            <person name="Zou P."/>
            <person name="Chen C."/>
            <person name="Chang X."/>
            <person name="Wang W."/>
            <person name="Lv Y."/>
            <person name="Sun Y."/>
            <person name="Ma L."/>
            <person name="Shen B."/>
            <person name="Zhu C."/>
        </authorList>
    </citation>
    <scope>NUCLEOTIDE SEQUENCE [LARGE SCALE GENOMIC DNA]</scope>
</reference>
<proteinExistence type="predicted"/>
<dbReference type="EMBL" id="ATLV01015276">
    <property type="status" value="NOT_ANNOTATED_CDS"/>
    <property type="molecule type" value="Genomic_DNA"/>
</dbReference>
<organism evidence="1">
    <name type="scientific">Anopheles sinensis</name>
    <name type="common">Mosquito</name>
    <dbReference type="NCBI Taxonomy" id="74873"/>
    <lineage>
        <taxon>Eukaryota</taxon>
        <taxon>Metazoa</taxon>
        <taxon>Ecdysozoa</taxon>
        <taxon>Arthropoda</taxon>
        <taxon>Hexapoda</taxon>
        <taxon>Insecta</taxon>
        <taxon>Pterygota</taxon>
        <taxon>Neoptera</taxon>
        <taxon>Endopterygota</taxon>
        <taxon>Diptera</taxon>
        <taxon>Nematocera</taxon>
        <taxon>Culicoidea</taxon>
        <taxon>Culicidae</taxon>
        <taxon>Anophelinae</taxon>
        <taxon>Anopheles</taxon>
    </lineage>
</organism>
<gene>
    <name evidence="1" type="ORF">ZHAS_00007828</name>
</gene>
<name>A0A084VQM4_ANOSI</name>
<evidence type="ECO:0000313" key="3">
    <source>
        <dbReference type="Proteomes" id="UP000030765"/>
    </source>
</evidence>
<sequence>MVVHLFRRTTRVNSMRLYDEQIVSLSIADWCEIVEERRLLRRALFARAPLVISVRWEVSFPFALGPEPNGTDECRSITVGSRNANQARIHRGAITRKANWSGHHATSTLAVVIVQWATGSPQLGPLVVNLQTITGAANTARTRWRTRKN</sequence>
<dbReference type="VEuPathDB" id="VectorBase:ASIC007828"/>
<dbReference type="Proteomes" id="UP000030765">
    <property type="component" value="Unassembled WGS sequence"/>
</dbReference>
<evidence type="ECO:0000313" key="2">
    <source>
        <dbReference type="EnsemblMetazoa" id="ASIC007828-PA"/>
    </source>
</evidence>
<dbReference type="EnsemblMetazoa" id="ASIC007828-RA">
    <property type="protein sequence ID" value="ASIC007828-PA"/>
    <property type="gene ID" value="ASIC007828"/>
</dbReference>
<reference evidence="2" key="2">
    <citation type="submission" date="2020-05" db="UniProtKB">
        <authorList>
            <consortium name="EnsemblMetazoa"/>
        </authorList>
    </citation>
    <scope>IDENTIFICATION</scope>
</reference>
<protein>
    <submittedName>
        <fullName evidence="1 2">Uncharacterized protein</fullName>
    </submittedName>
</protein>
<dbReference type="AlphaFoldDB" id="A0A084VQM4"/>